<dbReference type="PROSITE" id="PS50053">
    <property type="entry name" value="UBIQUITIN_2"/>
    <property type="match status" value="1"/>
</dbReference>
<keyword evidence="4 6" id="KW-0378">Hydrolase</keyword>
<dbReference type="GO" id="GO:0004843">
    <property type="term" value="F:cysteine-type deubiquitinase activity"/>
    <property type="evidence" value="ECO:0007669"/>
    <property type="project" value="UniProtKB-UniRule"/>
</dbReference>
<evidence type="ECO:0000256" key="2">
    <source>
        <dbReference type="ARBA" id="ARBA00022670"/>
    </source>
</evidence>
<protein>
    <recommendedName>
        <fullName evidence="6">Ubiquitin carboxyl-terminal hydrolase</fullName>
        <ecNumber evidence="6">3.4.19.12</ecNumber>
    </recommendedName>
</protein>
<dbReference type="InterPro" id="IPR029071">
    <property type="entry name" value="Ubiquitin-like_domsf"/>
</dbReference>
<evidence type="ECO:0000313" key="9">
    <source>
        <dbReference type="EMBL" id="CAD9242082.1"/>
    </source>
</evidence>
<dbReference type="EC" id="3.4.19.12" evidence="6"/>
<dbReference type="InterPro" id="IPR001394">
    <property type="entry name" value="Peptidase_C19_UCH"/>
</dbReference>
<evidence type="ECO:0000256" key="5">
    <source>
        <dbReference type="ARBA" id="ARBA00022807"/>
    </source>
</evidence>
<evidence type="ECO:0000256" key="1">
    <source>
        <dbReference type="ARBA" id="ARBA00000707"/>
    </source>
</evidence>
<keyword evidence="3 6" id="KW-0833">Ubl conjugation pathway</keyword>
<dbReference type="GO" id="GO:0061136">
    <property type="term" value="P:regulation of proteasomal protein catabolic process"/>
    <property type="evidence" value="ECO:0007669"/>
    <property type="project" value="TreeGrafter"/>
</dbReference>
<dbReference type="GO" id="GO:0043161">
    <property type="term" value="P:proteasome-mediated ubiquitin-dependent protein catabolic process"/>
    <property type="evidence" value="ECO:0007669"/>
    <property type="project" value="InterPro"/>
</dbReference>
<dbReference type="PROSITE" id="PS50235">
    <property type="entry name" value="USP_3"/>
    <property type="match status" value="1"/>
</dbReference>
<dbReference type="PROSITE" id="PS00973">
    <property type="entry name" value="USP_2"/>
    <property type="match status" value="1"/>
</dbReference>
<sequence length="492" mass="53635">MVRVTVKWNKQVFEDVELTLNGPVTAFKETLQGLTGVPMARQKLMCKGGWKGLLKDDADLSGSGITDGKEIKLMGTAEVIAAPTVAATFVEDLSAAEQAAAGQVLPAGFVNLGNTCYMNSTLQCLKAVPELRASLRAVDSGEGAGAGQSTTFAKALARTFETMDVATEAVPPTAFVSVLRAAEPQFAERNQRGYMQQDAQELFGAVYRHVTAASADVADQFGIEVEEEMKNTEDDAEAATTRSDKLNMLVCNIQGGTGNSIKIDHLHEGLKLGMEAEVEKFSEGLQRNAVYKKSLSLKKLPKYLCVQFMRFFWKATPNSRDHPNGVKCKIMRPVSFPEVLDVFPFCASDLQERMKVYRDVEDDGILDGGAAAAEEKKEGEAEAGGEEMEVVDDELKAAMAMSMPPVDAGPGLPDDFKGNYELFGVVTHKGREADAGHYIGWVRQEGDQWLVFDDDHVEEVNTEAILNLKGGGDWHMAYLAFYRARGALYYPP</sequence>
<dbReference type="EMBL" id="HBGJ01000590">
    <property type="protein sequence ID" value="CAD9242082.1"/>
    <property type="molecule type" value="Transcribed_RNA"/>
</dbReference>
<dbReference type="CDD" id="cd16104">
    <property type="entry name" value="Ubl_USP14_like"/>
    <property type="match status" value="1"/>
</dbReference>
<dbReference type="SUPFAM" id="SSF54001">
    <property type="entry name" value="Cysteine proteinases"/>
    <property type="match status" value="1"/>
</dbReference>
<organism evidence="9">
    <name type="scientific">Phaeomonas parva</name>
    <dbReference type="NCBI Taxonomy" id="124430"/>
    <lineage>
        <taxon>Eukaryota</taxon>
        <taxon>Sar</taxon>
        <taxon>Stramenopiles</taxon>
        <taxon>Ochrophyta</taxon>
        <taxon>Pinguiophyceae</taxon>
        <taxon>Pinguiochrysidales</taxon>
        <taxon>Pinguiochrysidaceae</taxon>
        <taxon>Phaeomonas</taxon>
    </lineage>
</organism>
<evidence type="ECO:0000256" key="3">
    <source>
        <dbReference type="ARBA" id="ARBA00022786"/>
    </source>
</evidence>
<dbReference type="PANTHER" id="PTHR43982">
    <property type="entry name" value="UBIQUITIN CARBOXYL-TERMINAL HYDROLASE"/>
    <property type="match status" value="1"/>
</dbReference>
<dbReference type="Pfam" id="PF00240">
    <property type="entry name" value="ubiquitin"/>
    <property type="match status" value="1"/>
</dbReference>
<evidence type="ECO:0000259" key="7">
    <source>
        <dbReference type="PROSITE" id="PS50053"/>
    </source>
</evidence>
<comment type="similarity">
    <text evidence="6">Belongs to the peptidase C19 family.</text>
</comment>
<proteinExistence type="inferred from homology"/>
<dbReference type="PANTHER" id="PTHR43982:SF1">
    <property type="entry name" value="UBIQUITIN CARBOXYL-TERMINAL HYDROLASE 14"/>
    <property type="match status" value="1"/>
</dbReference>
<dbReference type="InterPro" id="IPR038765">
    <property type="entry name" value="Papain-like_cys_pep_sf"/>
</dbReference>
<feature type="domain" description="Ubiquitin-like" evidence="7">
    <location>
        <begin position="2"/>
        <end position="74"/>
    </location>
</feature>
<evidence type="ECO:0000259" key="8">
    <source>
        <dbReference type="PROSITE" id="PS50235"/>
    </source>
</evidence>
<dbReference type="Gene3D" id="3.10.20.90">
    <property type="entry name" value="Phosphatidylinositol 3-kinase Catalytic Subunit, Chain A, domain 1"/>
    <property type="match status" value="1"/>
</dbReference>
<dbReference type="SUPFAM" id="SSF54236">
    <property type="entry name" value="Ubiquitin-like"/>
    <property type="match status" value="1"/>
</dbReference>
<accession>A0A7S1TQP1</accession>
<comment type="catalytic activity">
    <reaction evidence="1 6">
        <text>Thiol-dependent hydrolysis of ester, thioester, amide, peptide and isopeptide bonds formed by the C-terminal Gly of ubiquitin (a 76-residue protein attached to proteins as an intracellular targeting signal).</text>
        <dbReference type="EC" id="3.4.19.12"/>
    </reaction>
</comment>
<dbReference type="GO" id="GO:0070628">
    <property type="term" value="F:proteasome binding"/>
    <property type="evidence" value="ECO:0007669"/>
    <property type="project" value="TreeGrafter"/>
</dbReference>
<dbReference type="Gene3D" id="3.90.70.10">
    <property type="entry name" value="Cysteine proteinases"/>
    <property type="match status" value="1"/>
</dbReference>
<reference evidence="9" key="1">
    <citation type="submission" date="2021-01" db="EMBL/GenBank/DDBJ databases">
        <authorList>
            <person name="Corre E."/>
            <person name="Pelletier E."/>
            <person name="Niang G."/>
            <person name="Scheremetjew M."/>
            <person name="Finn R."/>
            <person name="Kale V."/>
            <person name="Holt S."/>
            <person name="Cochrane G."/>
            <person name="Meng A."/>
            <person name="Brown T."/>
            <person name="Cohen L."/>
        </authorList>
    </citation>
    <scope>NUCLEOTIDE SEQUENCE</scope>
    <source>
        <strain evidence="9">CCMP2877</strain>
    </source>
</reference>
<keyword evidence="5 6" id="KW-0788">Thiol protease</keyword>
<keyword evidence="2 6" id="KW-0645">Protease</keyword>
<dbReference type="InterPro" id="IPR044635">
    <property type="entry name" value="UBP14-like"/>
</dbReference>
<name>A0A7S1TQP1_9STRA</name>
<evidence type="ECO:0000256" key="6">
    <source>
        <dbReference type="RuleBase" id="RU366025"/>
    </source>
</evidence>
<dbReference type="AlphaFoldDB" id="A0A7S1TQP1"/>
<dbReference type="SMART" id="SM00213">
    <property type="entry name" value="UBQ"/>
    <property type="match status" value="1"/>
</dbReference>
<dbReference type="GO" id="GO:0016579">
    <property type="term" value="P:protein deubiquitination"/>
    <property type="evidence" value="ECO:0007669"/>
    <property type="project" value="InterPro"/>
</dbReference>
<dbReference type="Pfam" id="PF00443">
    <property type="entry name" value="UCH"/>
    <property type="match status" value="1"/>
</dbReference>
<dbReference type="InterPro" id="IPR000626">
    <property type="entry name" value="Ubiquitin-like_dom"/>
</dbReference>
<gene>
    <name evidence="9" type="ORF">PPAR1163_LOCUS424</name>
</gene>
<dbReference type="InterPro" id="IPR018200">
    <property type="entry name" value="USP_CS"/>
</dbReference>
<dbReference type="InterPro" id="IPR028889">
    <property type="entry name" value="USP"/>
</dbReference>
<evidence type="ECO:0000256" key="4">
    <source>
        <dbReference type="ARBA" id="ARBA00022801"/>
    </source>
</evidence>
<feature type="domain" description="USP" evidence="8">
    <location>
        <begin position="107"/>
        <end position="485"/>
    </location>
</feature>
<dbReference type="PROSITE" id="PS00972">
    <property type="entry name" value="USP_1"/>
    <property type="match status" value="1"/>
</dbReference>